<keyword evidence="2" id="KW-1185">Reference proteome</keyword>
<protein>
    <recommendedName>
        <fullName evidence="3">SnoaL-like domain-containing protein</fullName>
    </recommendedName>
</protein>
<dbReference type="RefSeq" id="WP_181758879.1">
    <property type="nucleotide sequence ID" value="NZ_BMCR01000002.1"/>
</dbReference>
<gene>
    <name evidence="1" type="ORF">H1W37_03470</name>
</gene>
<evidence type="ECO:0000313" key="2">
    <source>
        <dbReference type="Proteomes" id="UP000559404"/>
    </source>
</evidence>
<reference evidence="1 2" key="1">
    <citation type="submission" date="2020-07" db="EMBL/GenBank/DDBJ databases">
        <authorList>
            <person name="Li M."/>
        </authorList>
    </citation>
    <scope>NUCLEOTIDE SEQUENCE [LARGE SCALE GENOMIC DNA]</scope>
    <source>
        <strain evidence="1 2">DSM 23284</strain>
    </source>
</reference>
<comment type="caution">
    <text evidence="1">The sequence shown here is derived from an EMBL/GenBank/DDBJ whole genome shotgun (WGS) entry which is preliminary data.</text>
</comment>
<dbReference type="SUPFAM" id="SSF54427">
    <property type="entry name" value="NTF2-like"/>
    <property type="match status" value="1"/>
</dbReference>
<evidence type="ECO:0008006" key="3">
    <source>
        <dbReference type="Google" id="ProtNLM"/>
    </source>
</evidence>
<sequence length="165" mass="17887">MSPPIHFRSSVDAYLVHLAAGDLGAAAREFHASAIRVFENDVLVARDAETYFRKLQPILRRAVMMRGTIDRLCRDRPGETAAVLCRFDGVDTDGKLVRDEVLYQQRWSGGQVVEERQYRGAALAPAISAALEAGMLAPEPGTVRLMQSGGTAACLAGTNQARICA</sequence>
<name>A0A838XH28_9HYPH</name>
<proteinExistence type="predicted"/>
<dbReference type="AlphaFoldDB" id="A0A838XH28"/>
<evidence type="ECO:0000313" key="1">
    <source>
        <dbReference type="EMBL" id="MBA4610699.1"/>
    </source>
</evidence>
<reference evidence="1 2" key="2">
    <citation type="submission" date="2020-08" db="EMBL/GenBank/DDBJ databases">
        <title>Stappia taiwanensis sp. nov., isolated from a coastal thermal spring.</title>
        <authorList>
            <person name="Kampfer P."/>
        </authorList>
    </citation>
    <scope>NUCLEOTIDE SEQUENCE [LARGE SCALE GENOMIC DNA]</scope>
    <source>
        <strain evidence="1 2">DSM 23284</strain>
    </source>
</reference>
<dbReference type="InterPro" id="IPR032710">
    <property type="entry name" value="NTF2-like_dom_sf"/>
</dbReference>
<organism evidence="1 2">
    <name type="scientific">Stappia taiwanensis</name>
    <dbReference type="NCBI Taxonomy" id="992267"/>
    <lineage>
        <taxon>Bacteria</taxon>
        <taxon>Pseudomonadati</taxon>
        <taxon>Pseudomonadota</taxon>
        <taxon>Alphaproteobacteria</taxon>
        <taxon>Hyphomicrobiales</taxon>
        <taxon>Stappiaceae</taxon>
        <taxon>Stappia</taxon>
    </lineage>
</organism>
<accession>A0A838XH28</accession>
<dbReference type="EMBL" id="JACEON010000002">
    <property type="protein sequence ID" value="MBA4610699.1"/>
    <property type="molecule type" value="Genomic_DNA"/>
</dbReference>
<dbReference type="Proteomes" id="UP000559404">
    <property type="component" value="Unassembled WGS sequence"/>
</dbReference>